<dbReference type="InterPro" id="IPR011711">
    <property type="entry name" value="GntR_C"/>
</dbReference>
<evidence type="ECO:0000256" key="3">
    <source>
        <dbReference type="ARBA" id="ARBA00023163"/>
    </source>
</evidence>
<dbReference type="InterPro" id="IPR000524">
    <property type="entry name" value="Tscrpt_reg_HTH_GntR"/>
</dbReference>
<gene>
    <name evidence="5" type="ORF">DENIS_3305</name>
</gene>
<feature type="domain" description="HTH gntR-type" evidence="4">
    <location>
        <begin position="11"/>
        <end position="81"/>
    </location>
</feature>
<accession>A0A401FZH1</accession>
<dbReference type="InterPro" id="IPR036390">
    <property type="entry name" value="WH_DNA-bd_sf"/>
</dbReference>
<protein>
    <submittedName>
        <fullName evidence="5">FadR family transcriptional regulator</fullName>
    </submittedName>
</protein>
<evidence type="ECO:0000313" key="5">
    <source>
        <dbReference type="EMBL" id="GBC62336.1"/>
    </source>
</evidence>
<dbReference type="GO" id="GO:0003677">
    <property type="term" value="F:DNA binding"/>
    <property type="evidence" value="ECO:0007669"/>
    <property type="project" value="UniProtKB-KW"/>
</dbReference>
<dbReference type="PANTHER" id="PTHR43537:SF49">
    <property type="entry name" value="TRANSCRIPTIONAL REGULATORY PROTEIN"/>
    <property type="match status" value="1"/>
</dbReference>
<keyword evidence="6" id="KW-1185">Reference proteome</keyword>
<dbReference type="CDD" id="cd07377">
    <property type="entry name" value="WHTH_GntR"/>
    <property type="match status" value="1"/>
</dbReference>
<dbReference type="GO" id="GO:0003700">
    <property type="term" value="F:DNA-binding transcription factor activity"/>
    <property type="evidence" value="ECO:0007669"/>
    <property type="project" value="InterPro"/>
</dbReference>
<dbReference type="SMART" id="SM00345">
    <property type="entry name" value="HTH_GNTR"/>
    <property type="match status" value="1"/>
</dbReference>
<sequence length="243" mass="27089">MVFKAKKLKPTRIFQCVVDQIQTAILDGTLRPGDVLPPEMKLKEMFDTSRGTIREALRVLEQKGLVNIRTGVGGGAIVKAPDTDKVSESLSLFVQTRSVSHHRLAEFREGVEGIVTALAADRATEKDIRRLRKILSQARTLLEKDSTDWKNFTRLDVQLHIAVAEIADNPVFVAALKMVHDNIMGSCERFSISFSAESLGENYRDLCNIVDAISEGDASRAKRLAREHVRKFTQIMKAASQGR</sequence>
<keyword evidence="2" id="KW-0238">DNA-binding</keyword>
<dbReference type="Gene3D" id="1.10.10.10">
    <property type="entry name" value="Winged helix-like DNA-binding domain superfamily/Winged helix DNA-binding domain"/>
    <property type="match status" value="1"/>
</dbReference>
<dbReference type="Gene3D" id="1.20.120.530">
    <property type="entry name" value="GntR ligand-binding domain-like"/>
    <property type="match status" value="1"/>
</dbReference>
<name>A0A401FZH1_9BACT</name>
<reference evidence="6" key="2">
    <citation type="submission" date="2019-01" db="EMBL/GenBank/DDBJ databases">
        <title>Genome sequence of Desulfonema ishimotonii strain Tokyo 01.</title>
        <authorList>
            <person name="Fukui M."/>
        </authorList>
    </citation>
    <scope>NUCLEOTIDE SEQUENCE [LARGE SCALE GENOMIC DNA]</scope>
    <source>
        <strain evidence="6">Tokyo 01</strain>
    </source>
</reference>
<organism evidence="5 6">
    <name type="scientific">Desulfonema ishimotonii</name>
    <dbReference type="NCBI Taxonomy" id="45657"/>
    <lineage>
        <taxon>Bacteria</taxon>
        <taxon>Pseudomonadati</taxon>
        <taxon>Thermodesulfobacteriota</taxon>
        <taxon>Desulfobacteria</taxon>
        <taxon>Desulfobacterales</taxon>
        <taxon>Desulfococcaceae</taxon>
        <taxon>Desulfonema</taxon>
    </lineage>
</organism>
<dbReference type="Proteomes" id="UP000288096">
    <property type="component" value="Unassembled WGS sequence"/>
</dbReference>
<comment type="caution">
    <text evidence="5">The sequence shown here is derived from an EMBL/GenBank/DDBJ whole genome shotgun (WGS) entry which is preliminary data.</text>
</comment>
<dbReference type="PROSITE" id="PS50949">
    <property type="entry name" value="HTH_GNTR"/>
    <property type="match status" value="1"/>
</dbReference>
<evidence type="ECO:0000259" key="4">
    <source>
        <dbReference type="PROSITE" id="PS50949"/>
    </source>
</evidence>
<evidence type="ECO:0000256" key="2">
    <source>
        <dbReference type="ARBA" id="ARBA00023125"/>
    </source>
</evidence>
<keyword evidence="3" id="KW-0804">Transcription</keyword>
<keyword evidence="1" id="KW-0805">Transcription regulation</keyword>
<dbReference type="PANTHER" id="PTHR43537">
    <property type="entry name" value="TRANSCRIPTIONAL REGULATOR, GNTR FAMILY"/>
    <property type="match status" value="1"/>
</dbReference>
<dbReference type="SUPFAM" id="SSF48008">
    <property type="entry name" value="GntR ligand-binding domain-like"/>
    <property type="match status" value="1"/>
</dbReference>
<dbReference type="AlphaFoldDB" id="A0A401FZH1"/>
<evidence type="ECO:0000313" key="6">
    <source>
        <dbReference type="Proteomes" id="UP000288096"/>
    </source>
</evidence>
<dbReference type="SUPFAM" id="SSF46785">
    <property type="entry name" value="Winged helix' DNA-binding domain"/>
    <property type="match status" value="1"/>
</dbReference>
<dbReference type="SMART" id="SM00895">
    <property type="entry name" value="FCD"/>
    <property type="match status" value="1"/>
</dbReference>
<dbReference type="InterPro" id="IPR036388">
    <property type="entry name" value="WH-like_DNA-bd_sf"/>
</dbReference>
<evidence type="ECO:0000256" key="1">
    <source>
        <dbReference type="ARBA" id="ARBA00023015"/>
    </source>
</evidence>
<dbReference type="RefSeq" id="WP_124329511.1">
    <property type="nucleotide sequence ID" value="NZ_BEXT01000001.1"/>
</dbReference>
<dbReference type="Pfam" id="PF07729">
    <property type="entry name" value="FCD"/>
    <property type="match status" value="1"/>
</dbReference>
<dbReference type="Pfam" id="PF00392">
    <property type="entry name" value="GntR"/>
    <property type="match status" value="1"/>
</dbReference>
<reference evidence="6" key="1">
    <citation type="submission" date="2017-11" db="EMBL/GenBank/DDBJ databases">
        <authorList>
            <person name="Watanabe M."/>
            <person name="Kojima H."/>
        </authorList>
    </citation>
    <scope>NUCLEOTIDE SEQUENCE [LARGE SCALE GENOMIC DNA]</scope>
    <source>
        <strain evidence="6">Tokyo 01</strain>
    </source>
</reference>
<dbReference type="EMBL" id="BEXT01000001">
    <property type="protein sequence ID" value="GBC62336.1"/>
    <property type="molecule type" value="Genomic_DNA"/>
</dbReference>
<dbReference type="OrthoDB" id="5450856at2"/>
<proteinExistence type="predicted"/>
<dbReference type="PRINTS" id="PR00035">
    <property type="entry name" value="HTHGNTR"/>
</dbReference>
<dbReference type="InterPro" id="IPR008920">
    <property type="entry name" value="TF_FadR/GntR_C"/>
</dbReference>